<keyword evidence="1" id="KW-0479">Metal-binding</keyword>
<dbReference type="Gene3D" id="2.60.40.420">
    <property type="entry name" value="Cupredoxins - blue copper proteins"/>
    <property type="match status" value="1"/>
</dbReference>
<dbReference type="OrthoDB" id="206968at2759"/>
<evidence type="ECO:0000256" key="2">
    <source>
        <dbReference type="ARBA" id="ARBA00023180"/>
    </source>
</evidence>
<comment type="caution">
    <text evidence="6">The sequence shown here is derived from an EMBL/GenBank/DDBJ whole genome shotgun (WGS) entry which is preliminary data.</text>
</comment>
<feature type="region of interest" description="Disordered" evidence="3">
    <location>
        <begin position="126"/>
        <end position="152"/>
    </location>
</feature>
<name>A0A843TQ11_COLES</name>
<dbReference type="SUPFAM" id="SSF49503">
    <property type="entry name" value="Cupredoxins"/>
    <property type="match status" value="1"/>
</dbReference>
<keyword evidence="2" id="KW-0325">Glycoprotein</keyword>
<evidence type="ECO:0000313" key="7">
    <source>
        <dbReference type="Proteomes" id="UP000652761"/>
    </source>
</evidence>
<keyword evidence="4" id="KW-0732">Signal</keyword>
<feature type="compositionally biased region" description="Pro residues" evidence="3">
    <location>
        <begin position="130"/>
        <end position="139"/>
    </location>
</feature>
<accession>A0A843TQ11</accession>
<dbReference type="GO" id="GO:0009055">
    <property type="term" value="F:electron transfer activity"/>
    <property type="evidence" value="ECO:0007669"/>
    <property type="project" value="InterPro"/>
</dbReference>
<feature type="domain" description="Phytocyanin" evidence="5">
    <location>
        <begin position="27"/>
        <end position="125"/>
    </location>
</feature>
<evidence type="ECO:0000256" key="4">
    <source>
        <dbReference type="SAM" id="SignalP"/>
    </source>
</evidence>
<dbReference type="CDD" id="cd04216">
    <property type="entry name" value="Phytocyanin"/>
    <property type="match status" value="1"/>
</dbReference>
<feature type="chain" id="PRO_5032347451" description="Phytocyanin domain-containing protein" evidence="4">
    <location>
        <begin position="27"/>
        <end position="175"/>
    </location>
</feature>
<dbReference type="GO" id="GO:0046872">
    <property type="term" value="F:metal ion binding"/>
    <property type="evidence" value="ECO:0007669"/>
    <property type="project" value="UniProtKB-KW"/>
</dbReference>
<evidence type="ECO:0000313" key="6">
    <source>
        <dbReference type="EMBL" id="MQL70529.1"/>
    </source>
</evidence>
<dbReference type="Pfam" id="PF02298">
    <property type="entry name" value="Cu_bind_like"/>
    <property type="match status" value="1"/>
</dbReference>
<keyword evidence="7" id="KW-1185">Reference proteome</keyword>
<protein>
    <recommendedName>
        <fullName evidence="5">Phytocyanin domain-containing protein</fullName>
    </recommendedName>
</protein>
<dbReference type="FunFam" id="2.60.40.420:FF:000003">
    <property type="entry name" value="Blue copper"/>
    <property type="match status" value="1"/>
</dbReference>
<dbReference type="InterPro" id="IPR008972">
    <property type="entry name" value="Cupredoxin"/>
</dbReference>
<dbReference type="InterPro" id="IPR003245">
    <property type="entry name" value="Phytocyanin_dom"/>
</dbReference>
<dbReference type="PANTHER" id="PTHR33021:SF193">
    <property type="entry name" value="OS06G0218600 PROTEIN"/>
    <property type="match status" value="1"/>
</dbReference>
<evidence type="ECO:0000256" key="3">
    <source>
        <dbReference type="SAM" id="MobiDB-lite"/>
    </source>
</evidence>
<proteinExistence type="predicted"/>
<organism evidence="6 7">
    <name type="scientific">Colocasia esculenta</name>
    <name type="common">Wild taro</name>
    <name type="synonym">Arum esculentum</name>
    <dbReference type="NCBI Taxonomy" id="4460"/>
    <lineage>
        <taxon>Eukaryota</taxon>
        <taxon>Viridiplantae</taxon>
        <taxon>Streptophyta</taxon>
        <taxon>Embryophyta</taxon>
        <taxon>Tracheophyta</taxon>
        <taxon>Spermatophyta</taxon>
        <taxon>Magnoliopsida</taxon>
        <taxon>Liliopsida</taxon>
        <taxon>Araceae</taxon>
        <taxon>Aroideae</taxon>
        <taxon>Colocasieae</taxon>
        <taxon>Colocasia</taxon>
    </lineage>
</organism>
<dbReference type="SMR" id="A0A843TQ11"/>
<dbReference type="AlphaFoldDB" id="A0A843TQ11"/>
<dbReference type="InterPro" id="IPR039391">
    <property type="entry name" value="Phytocyanin-like"/>
</dbReference>
<feature type="signal peptide" evidence="4">
    <location>
        <begin position="1"/>
        <end position="26"/>
    </location>
</feature>
<evidence type="ECO:0000256" key="1">
    <source>
        <dbReference type="ARBA" id="ARBA00022723"/>
    </source>
</evidence>
<sequence>MASAVVISGLYAAVLLVCCLPPWCSAVDYTVGDSSGWRSGYDYSAWTRGKTFSVGDTLKFNYARGAHNVANVSASDYSSCTAANPSPDSSGTTTISLTTAGTHFFICGVPGHCAGGMKLAVTVGRATPSAPSPPAPPSDVTPTTPVSDQPSSCGRLVPSASLVLVGIALLEYSLF</sequence>
<dbReference type="EMBL" id="NMUH01000071">
    <property type="protein sequence ID" value="MQL70529.1"/>
    <property type="molecule type" value="Genomic_DNA"/>
</dbReference>
<dbReference type="Proteomes" id="UP000652761">
    <property type="component" value="Unassembled WGS sequence"/>
</dbReference>
<dbReference type="PANTHER" id="PTHR33021">
    <property type="entry name" value="BLUE COPPER PROTEIN"/>
    <property type="match status" value="1"/>
</dbReference>
<evidence type="ECO:0000259" key="5">
    <source>
        <dbReference type="PROSITE" id="PS51485"/>
    </source>
</evidence>
<gene>
    <name evidence="6" type="ORF">Taro_002837</name>
</gene>
<dbReference type="PROSITE" id="PS51485">
    <property type="entry name" value="PHYTOCYANIN"/>
    <property type="match status" value="1"/>
</dbReference>
<dbReference type="GO" id="GO:0005886">
    <property type="term" value="C:plasma membrane"/>
    <property type="evidence" value="ECO:0007669"/>
    <property type="project" value="TreeGrafter"/>
</dbReference>
<reference evidence="6" key="1">
    <citation type="submission" date="2017-07" db="EMBL/GenBank/DDBJ databases">
        <title>Taro Niue Genome Assembly and Annotation.</title>
        <authorList>
            <person name="Atibalentja N."/>
            <person name="Keating K."/>
            <person name="Fields C.J."/>
        </authorList>
    </citation>
    <scope>NUCLEOTIDE SEQUENCE</scope>
    <source>
        <strain evidence="6">Niue_2</strain>
        <tissue evidence="6">Leaf</tissue>
    </source>
</reference>